<keyword evidence="1" id="KW-0472">Membrane</keyword>
<dbReference type="NCBIfam" id="TIGR02876">
    <property type="entry name" value="spore_yqfD"/>
    <property type="match status" value="1"/>
</dbReference>
<accession>A0A096BGZ9</accession>
<feature type="transmembrane region" description="Helical" evidence="1">
    <location>
        <begin position="91"/>
        <end position="111"/>
    </location>
</feature>
<proteinExistence type="predicted"/>
<dbReference type="STRING" id="1156417.Y919_07810"/>
<sequence length="394" mass="45328">MLVIRIWNYFRGYVIIKIEGLTLERFINLSIAKGIYLWDIIRYDYTTLEAKVGLKGFKSLREVVKRVGCRVYIIEKKGFPFLIHKLKYRKMLVFGFAVAVGIIIFLTSFIWEIEVIGNENVDSKLIVDYLTKMDIKPGILKSEIDISELKRSILRDIENISFVNMEIIGTKLLVEVKVRDIMPSAIRKDVPCNVVAKKKAVIVKVIARNGKSVVEKGDIVKKGQVLISGIIEDEKLENPLLVHSDGTVLGKTLYVKELQEPIIKKIEEETGNCYSVREIKIGNYSLLLNNKEIPYKNYIEDKKNRKLIKILGYELPFEIIVHKYKEVELIKVKQNVEALKKMQSVRGVQMIMNELPKGAKVISKDVKYSIEDNILITRVSIEVIEEIGEKQKIQ</sequence>
<dbReference type="RefSeq" id="WP_035163751.1">
    <property type="nucleotide sequence ID" value="NZ_AZTB01000037.1"/>
</dbReference>
<evidence type="ECO:0000313" key="3">
    <source>
        <dbReference type="Proteomes" id="UP000029622"/>
    </source>
</evidence>
<comment type="caution">
    <text evidence="2">The sequence shown here is derived from an EMBL/GenBank/DDBJ whole genome shotgun (WGS) entry which is preliminary data.</text>
</comment>
<dbReference type="AlphaFoldDB" id="A0A096BGZ9"/>
<name>A0A096BGZ9_9FIRM</name>
<gene>
    <name evidence="2" type="ORF">Y919_07810</name>
</gene>
<reference evidence="2 3" key="1">
    <citation type="submission" date="2013-12" db="EMBL/GenBank/DDBJ databases">
        <title>Draft genome sequence of Caloranaerobacter sp. H53214.</title>
        <authorList>
            <person name="Jiang L.J."/>
            <person name="Shao Z.Z."/>
            <person name="Long M.N."/>
        </authorList>
    </citation>
    <scope>NUCLEOTIDE SEQUENCE [LARGE SCALE GENOMIC DNA]</scope>
    <source>
        <strain evidence="2 3">H53214</strain>
    </source>
</reference>
<dbReference type="Pfam" id="PF06898">
    <property type="entry name" value="YqfD"/>
    <property type="match status" value="1"/>
</dbReference>
<evidence type="ECO:0000313" key="2">
    <source>
        <dbReference type="EMBL" id="KGG80152.1"/>
    </source>
</evidence>
<keyword evidence="1" id="KW-1133">Transmembrane helix</keyword>
<evidence type="ECO:0000256" key="1">
    <source>
        <dbReference type="SAM" id="Phobius"/>
    </source>
</evidence>
<dbReference type="Proteomes" id="UP000029622">
    <property type="component" value="Unassembled WGS sequence"/>
</dbReference>
<dbReference type="EMBL" id="AZTB01000037">
    <property type="protein sequence ID" value="KGG80152.1"/>
    <property type="molecule type" value="Genomic_DNA"/>
</dbReference>
<dbReference type="InterPro" id="IPR010690">
    <property type="entry name" value="YqfD"/>
</dbReference>
<organism evidence="2 3">
    <name type="scientific">Caloranaerobacter azorensis H53214</name>
    <dbReference type="NCBI Taxonomy" id="1156417"/>
    <lineage>
        <taxon>Bacteria</taxon>
        <taxon>Bacillati</taxon>
        <taxon>Bacillota</taxon>
        <taxon>Tissierellia</taxon>
        <taxon>Tissierellales</taxon>
        <taxon>Thermohalobacteraceae</taxon>
        <taxon>Caloranaerobacter</taxon>
    </lineage>
</organism>
<dbReference type="PIRSF" id="PIRSF029895">
    <property type="entry name" value="SpoIV"/>
    <property type="match status" value="1"/>
</dbReference>
<protein>
    <submittedName>
        <fullName evidence="2">Stage IV sporulation YqfD</fullName>
    </submittedName>
</protein>
<keyword evidence="1" id="KW-0812">Transmembrane</keyword>